<evidence type="ECO:0000313" key="7">
    <source>
        <dbReference type="Proteomes" id="UP000678499"/>
    </source>
</evidence>
<name>A0A7R9C120_9CRUS</name>
<accession>A0A7R9C120</accession>
<dbReference type="Gene3D" id="3.40.50.1820">
    <property type="entry name" value="alpha/beta hydrolase"/>
    <property type="match status" value="1"/>
</dbReference>
<keyword evidence="3" id="KW-0964">Secreted</keyword>
<dbReference type="PANTHER" id="PTHR11610:SF178">
    <property type="entry name" value="LIPASE MEMBER H-A-LIKE PROTEIN"/>
    <property type="match status" value="1"/>
</dbReference>
<dbReference type="InterPro" id="IPR000734">
    <property type="entry name" value="TAG_lipase"/>
</dbReference>
<dbReference type="OrthoDB" id="199913at2759"/>
<organism evidence="6">
    <name type="scientific">Notodromas monacha</name>
    <dbReference type="NCBI Taxonomy" id="399045"/>
    <lineage>
        <taxon>Eukaryota</taxon>
        <taxon>Metazoa</taxon>
        <taxon>Ecdysozoa</taxon>
        <taxon>Arthropoda</taxon>
        <taxon>Crustacea</taxon>
        <taxon>Oligostraca</taxon>
        <taxon>Ostracoda</taxon>
        <taxon>Podocopa</taxon>
        <taxon>Podocopida</taxon>
        <taxon>Cypridocopina</taxon>
        <taxon>Cypridoidea</taxon>
        <taxon>Cyprididae</taxon>
        <taxon>Notodromas</taxon>
    </lineage>
</organism>
<sequence length="384" mass="42751">MLPSDPEIISTEFWITARQQTVGFTVVPAMNASELGSLFENFDPSLPMIFIIHGFADAPNATWVDTLTTRLLYRVDATVVVVNWFLGADSSNYFVAARNTELIGRQLGNLAEAAMLLGVSPKNMHFIGHSLGSHIANFVVYWLRQVSIVVENFTPKRITALDPAGPYFCDTEYQVDTFLEATDAEFVDVYHTNQGKFIYGHVGCEKSVGHVDFYPNGGYSQPGCENPIFGFIEDMFSDGEESHASCSHFRSVHIFSESLVREDEYFRGFPCPNLVEFQHDFVSGDCFSCEPSGKCGKMGLDAEEWGRGDFYLLTYGDTPADGFMQTLGGRMMRISVLSSPQDSYTWGQFVVEINDRQLGPLGPFELNKSRSSPVESFSKVFTGV</sequence>
<protein>
    <recommendedName>
        <fullName evidence="5">Lipase domain-containing protein</fullName>
    </recommendedName>
</protein>
<dbReference type="InterPro" id="IPR013818">
    <property type="entry name" value="Lipase"/>
</dbReference>
<dbReference type="GO" id="GO:0016042">
    <property type="term" value="P:lipid catabolic process"/>
    <property type="evidence" value="ECO:0007669"/>
    <property type="project" value="TreeGrafter"/>
</dbReference>
<reference evidence="6" key="1">
    <citation type="submission" date="2020-11" db="EMBL/GenBank/DDBJ databases">
        <authorList>
            <person name="Tran Van P."/>
        </authorList>
    </citation>
    <scope>NUCLEOTIDE SEQUENCE</scope>
</reference>
<dbReference type="EMBL" id="CAJPEX010007971">
    <property type="protein sequence ID" value="CAG0924526.1"/>
    <property type="molecule type" value="Genomic_DNA"/>
</dbReference>
<evidence type="ECO:0000256" key="1">
    <source>
        <dbReference type="ARBA" id="ARBA00004613"/>
    </source>
</evidence>
<dbReference type="EMBL" id="OA890008">
    <property type="protein sequence ID" value="CAD7284374.1"/>
    <property type="molecule type" value="Genomic_DNA"/>
</dbReference>
<dbReference type="Proteomes" id="UP000678499">
    <property type="component" value="Unassembled WGS sequence"/>
</dbReference>
<dbReference type="GO" id="GO:0016298">
    <property type="term" value="F:lipase activity"/>
    <property type="evidence" value="ECO:0007669"/>
    <property type="project" value="InterPro"/>
</dbReference>
<dbReference type="SUPFAM" id="SSF53474">
    <property type="entry name" value="alpha/beta-Hydrolases"/>
    <property type="match status" value="1"/>
</dbReference>
<gene>
    <name evidence="6" type="ORF">NMOB1V02_LOCUS11981</name>
</gene>
<dbReference type="InterPro" id="IPR029058">
    <property type="entry name" value="AB_hydrolase_fold"/>
</dbReference>
<comment type="subcellular location">
    <subcellularLocation>
        <location evidence="1">Secreted</location>
    </subcellularLocation>
</comment>
<evidence type="ECO:0000256" key="3">
    <source>
        <dbReference type="ARBA" id="ARBA00022525"/>
    </source>
</evidence>
<keyword evidence="7" id="KW-1185">Reference proteome</keyword>
<dbReference type="AlphaFoldDB" id="A0A7R9C120"/>
<evidence type="ECO:0000259" key="5">
    <source>
        <dbReference type="Pfam" id="PF00151"/>
    </source>
</evidence>
<comment type="similarity">
    <text evidence="2 4">Belongs to the AB hydrolase superfamily. Lipase family.</text>
</comment>
<evidence type="ECO:0000256" key="4">
    <source>
        <dbReference type="RuleBase" id="RU004262"/>
    </source>
</evidence>
<evidence type="ECO:0000256" key="2">
    <source>
        <dbReference type="ARBA" id="ARBA00010701"/>
    </source>
</evidence>
<dbReference type="PRINTS" id="PR00821">
    <property type="entry name" value="TAGLIPASE"/>
</dbReference>
<dbReference type="GO" id="GO:0005615">
    <property type="term" value="C:extracellular space"/>
    <property type="evidence" value="ECO:0007669"/>
    <property type="project" value="TreeGrafter"/>
</dbReference>
<dbReference type="Pfam" id="PF00151">
    <property type="entry name" value="Lipase"/>
    <property type="match status" value="1"/>
</dbReference>
<proteinExistence type="inferred from homology"/>
<feature type="domain" description="Lipase" evidence="5">
    <location>
        <begin position="3"/>
        <end position="306"/>
    </location>
</feature>
<dbReference type="PANTHER" id="PTHR11610">
    <property type="entry name" value="LIPASE"/>
    <property type="match status" value="1"/>
</dbReference>
<evidence type="ECO:0000313" key="6">
    <source>
        <dbReference type="EMBL" id="CAD7284374.1"/>
    </source>
</evidence>